<organism evidence="1">
    <name type="scientific">Pseudomonas phage RVTF4</name>
    <dbReference type="NCBI Taxonomy" id="3236931"/>
    <lineage>
        <taxon>Viruses</taxon>
    </lineage>
</organism>
<sequence>MNKLIVAALCAAGAGINVTLTSRNRRNDALRAIDSHIEAAVSQWNPKGNINKRNWLEGQLAWFIWHHNQHIALPSHKKEFNDAVFNAIKLACK</sequence>
<proteinExistence type="predicted"/>
<evidence type="ECO:0000313" key="1">
    <source>
        <dbReference type="EMBL" id="XDJ14760.1"/>
    </source>
</evidence>
<protein>
    <submittedName>
        <fullName evidence="1">Uncharacterized protein</fullName>
    </submittedName>
</protein>
<accession>A0AB39CD61</accession>
<dbReference type="EMBL" id="PQ015378">
    <property type="protein sequence ID" value="XDJ14760.1"/>
    <property type="molecule type" value="Genomic_DNA"/>
</dbReference>
<reference evidence="1" key="1">
    <citation type="submission" date="2024-07" db="EMBL/GenBank/DDBJ databases">
        <authorList>
            <person name="Bringhurst R.M."/>
            <person name="Homer T.E."/>
        </authorList>
    </citation>
    <scope>NUCLEOTIDE SEQUENCE</scope>
</reference>
<name>A0AB39CD61_9VIRU</name>